<organism evidence="1 2">
    <name type="scientific">Entomophthora muscae</name>
    <dbReference type="NCBI Taxonomy" id="34485"/>
    <lineage>
        <taxon>Eukaryota</taxon>
        <taxon>Fungi</taxon>
        <taxon>Fungi incertae sedis</taxon>
        <taxon>Zoopagomycota</taxon>
        <taxon>Entomophthoromycotina</taxon>
        <taxon>Entomophthoromycetes</taxon>
        <taxon>Entomophthorales</taxon>
        <taxon>Entomophthoraceae</taxon>
        <taxon>Entomophthora</taxon>
    </lineage>
</organism>
<evidence type="ECO:0000313" key="2">
    <source>
        <dbReference type="Proteomes" id="UP001165960"/>
    </source>
</evidence>
<dbReference type="Proteomes" id="UP001165960">
    <property type="component" value="Unassembled WGS sequence"/>
</dbReference>
<gene>
    <name evidence="1" type="ORF">DSO57_1022176</name>
</gene>
<protein>
    <submittedName>
        <fullName evidence="1">Uncharacterized protein</fullName>
    </submittedName>
</protein>
<reference evidence="1" key="1">
    <citation type="submission" date="2022-04" db="EMBL/GenBank/DDBJ databases">
        <title>Genome of the entomopathogenic fungus Entomophthora muscae.</title>
        <authorList>
            <person name="Elya C."/>
            <person name="Lovett B.R."/>
            <person name="Lee E."/>
            <person name="Macias A.M."/>
            <person name="Hajek A.E."/>
            <person name="De Bivort B.L."/>
            <person name="Kasson M.T."/>
            <person name="De Fine Licht H.H."/>
            <person name="Stajich J.E."/>
        </authorList>
    </citation>
    <scope>NUCLEOTIDE SEQUENCE</scope>
    <source>
        <strain evidence="1">Berkeley</strain>
    </source>
</reference>
<accession>A0ACC2RU88</accession>
<name>A0ACC2RU88_9FUNG</name>
<dbReference type="EMBL" id="QTSX02006500">
    <property type="protein sequence ID" value="KAJ9053656.1"/>
    <property type="molecule type" value="Genomic_DNA"/>
</dbReference>
<comment type="caution">
    <text evidence="1">The sequence shown here is derived from an EMBL/GenBank/DDBJ whole genome shotgun (WGS) entry which is preliminary data.</text>
</comment>
<sequence length="96" mass="10942">MAQYAYNRKNHASTGIYIFKANYGIDPTWDPSIVNKETNLSGRAWIEQIHNTQTVCLANLNQAVQTVREFFADYNNTPFNMLRLPDANKVSDTQAT</sequence>
<proteinExistence type="predicted"/>
<keyword evidence="2" id="KW-1185">Reference proteome</keyword>
<evidence type="ECO:0000313" key="1">
    <source>
        <dbReference type="EMBL" id="KAJ9053656.1"/>
    </source>
</evidence>